<gene>
    <name evidence="3" type="ORF">Ahy_A03g013068</name>
</gene>
<evidence type="ECO:0000313" key="4">
    <source>
        <dbReference type="Proteomes" id="UP000289738"/>
    </source>
</evidence>
<comment type="caution">
    <text evidence="3">The sequence shown here is derived from an EMBL/GenBank/DDBJ whole genome shotgun (WGS) entry which is preliminary data.</text>
</comment>
<sequence length="340" mass="37873">MKNAEKTEENSNAAWRKHGSSHLSSPFLNVQPPPLLQLRRNVALVRRRSASFLAKLLRLFFGQPLFELLSPLFSPLRRVLEPLFRGLSATVPPLSASIQPSPSRFKAPPFPWHESHGVHLCHKCGWPFSNPHPSAKHRRAHKMICGTIEGYKLCSSEEQSCSNGSDDGHGSDNDKKSPGPEVLNIGNKEKGDSGIGDKINRSEDEVFSDAVADFPDSQGVKESLQEGSLDLSTSMEWDGKDDPKFLGSSKDSDFNGIWRLWCEERPLELIDESLTDSVTAAESEVLRCIHIGLLCVQERPENRPDMSAIVLMLNGEKPLPRPRDMLFIHISLAFHQGIVQ</sequence>
<accession>A0A445DUW5</accession>
<dbReference type="AlphaFoldDB" id="A0A445DUW5"/>
<feature type="compositionally biased region" description="Basic and acidic residues" evidence="1">
    <location>
        <begin position="166"/>
        <end position="178"/>
    </location>
</feature>
<evidence type="ECO:0000256" key="1">
    <source>
        <dbReference type="SAM" id="MobiDB-lite"/>
    </source>
</evidence>
<dbReference type="Gene3D" id="1.10.510.10">
    <property type="entry name" value="Transferase(Phosphotransferase) domain 1"/>
    <property type="match status" value="1"/>
</dbReference>
<protein>
    <recommendedName>
        <fullName evidence="2">C2H2-type domain-containing protein</fullName>
    </recommendedName>
</protein>
<dbReference type="PROSITE" id="PS00028">
    <property type="entry name" value="ZINC_FINGER_C2H2_1"/>
    <property type="match status" value="1"/>
</dbReference>
<evidence type="ECO:0000313" key="3">
    <source>
        <dbReference type="EMBL" id="RYR66901.1"/>
    </source>
</evidence>
<dbReference type="Proteomes" id="UP000289738">
    <property type="component" value="Chromosome A03"/>
</dbReference>
<organism evidence="3 4">
    <name type="scientific">Arachis hypogaea</name>
    <name type="common">Peanut</name>
    <dbReference type="NCBI Taxonomy" id="3818"/>
    <lineage>
        <taxon>Eukaryota</taxon>
        <taxon>Viridiplantae</taxon>
        <taxon>Streptophyta</taxon>
        <taxon>Embryophyta</taxon>
        <taxon>Tracheophyta</taxon>
        <taxon>Spermatophyta</taxon>
        <taxon>Magnoliopsida</taxon>
        <taxon>eudicotyledons</taxon>
        <taxon>Gunneridae</taxon>
        <taxon>Pentapetalae</taxon>
        <taxon>rosids</taxon>
        <taxon>fabids</taxon>
        <taxon>Fabales</taxon>
        <taxon>Fabaceae</taxon>
        <taxon>Papilionoideae</taxon>
        <taxon>50 kb inversion clade</taxon>
        <taxon>dalbergioids sensu lato</taxon>
        <taxon>Dalbergieae</taxon>
        <taxon>Pterocarpus clade</taxon>
        <taxon>Arachis</taxon>
    </lineage>
</organism>
<feature type="domain" description="C2H2-type" evidence="2">
    <location>
        <begin position="121"/>
        <end position="141"/>
    </location>
</feature>
<dbReference type="STRING" id="3818.A0A445DUW5"/>
<name>A0A445DUW5_ARAHY</name>
<dbReference type="EMBL" id="SDMP01000003">
    <property type="protein sequence ID" value="RYR66901.1"/>
    <property type="molecule type" value="Genomic_DNA"/>
</dbReference>
<feature type="region of interest" description="Disordered" evidence="1">
    <location>
        <begin position="159"/>
        <end position="199"/>
    </location>
</feature>
<evidence type="ECO:0000259" key="2">
    <source>
        <dbReference type="PROSITE" id="PS00028"/>
    </source>
</evidence>
<proteinExistence type="predicted"/>
<dbReference type="InterPro" id="IPR013087">
    <property type="entry name" value="Znf_C2H2_type"/>
</dbReference>
<keyword evidence="4" id="KW-1185">Reference proteome</keyword>
<reference evidence="3 4" key="1">
    <citation type="submission" date="2019-01" db="EMBL/GenBank/DDBJ databases">
        <title>Sequencing of cultivated peanut Arachis hypogaea provides insights into genome evolution and oil improvement.</title>
        <authorList>
            <person name="Chen X."/>
        </authorList>
    </citation>
    <scope>NUCLEOTIDE SEQUENCE [LARGE SCALE GENOMIC DNA]</scope>
    <source>
        <strain evidence="4">cv. Fuhuasheng</strain>
        <tissue evidence="3">Leaves</tissue>
    </source>
</reference>
<dbReference type="PANTHER" id="PTHR35746:SF1">
    <property type="entry name" value="PENTATRICOPEPTIDE REPEAT (PPR) SUPERFAMILY PROTEIN"/>
    <property type="match status" value="1"/>
</dbReference>
<dbReference type="PANTHER" id="PTHR35746">
    <property type="entry name" value="PENTATRICOPEPTIDE REPEAT (PPR) SUPERFAMILY PROTEIN"/>
    <property type="match status" value="1"/>
</dbReference>